<dbReference type="PANTHER" id="PTHR21576">
    <property type="entry name" value="UNCHARACTERIZED NODULIN-LIKE PROTEIN"/>
    <property type="match status" value="1"/>
</dbReference>
<feature type="transmembrane region" description="Helical" evidence="5">
    <location>
        <begin position="87"/>
        <end position="107"/>
    </location>
</feature>
<keyword evidence="2 5" id="KW-0812">Transmembrane</keyword>
<dbReference type="InterPro" id="IPR036259">
    <property type="entry name" value="MFS_trans_sf"/>
</dbReference>
<feature type="transmembrane region" description="Helical" evidence="5">
    <location>
        <begin position="269"/>
        <end position="287"/>
    </location>
</feature>
<dbReference type="Pfam" id="PF07690">
    <property type="entry name" value="MFS_1"/>
    <property type="match status" value="1"/>
</dbReference>
<dbReference type="Gene3D" id="1.20.1250.20">
    <property type="entry name" value="MFS general substrate transporter like domains"/>
    <property type="match status" value="2"/>
</dbReference>
<accession>A0A9N9HYP2</accession>
<proteinExistence type="predicted"/>
<evidence type="ECO:0000259" key="6">
    <source>
        <dbReference type="PROSITE" id="PS50850"/>
    </source>
</evidence>
<evidence type="ECO:0000313" key="8">
    <source>
        <dbReference type="Proteomes" id="UP000789342"/>
    </source>
</evidence>
<name>A0A9N9HYP2_9GLOM</name>
<feature type="transmembrane region" description="Helical" evidence="5">
    <location>
        <begin position="179"/>
        <end position="203"/>
    </location>
</feature>
<dbReference type="PANTHER" id="PTHR21576:SF158">
    <property type="entry name" value="RIBOSOMAL RNA-PROCESSING PROTEIN 12-LIKE CONSERVED DOMAIN-CONTAINING PROTEIN"/>
    <property type="match status" value="1"/>
</dbReference>
<keyword evidence="8" id="KW-1185">Reference proteome</keyword>
<dbReference type="OrthoDB" id="410267at2759"/>
<evidence type="ECO:0000256" key="1">
    <source>
        <dbReference type="ARBA" id="ARBA00004141"/>
    </source>
</evidence>
<evidence type="ECO:0000256" key="3">
    <source>
        <dbReference type="ARBA" id="ARBA00022989"/>
    </source>
</evidence>
<feature type="transmembrane region" description="Helical" evidence="5">
    <location>
        <begin position="114"/>
        <end position="135"/>
    </location>
</feature>
<feature type="transmembrane region" description="Helical" evidence="5">
    <location>
        <begin position="419"/>
        <end position="439"/>
    </location>
</feature>
<evidence type="ECO:0000256" key="2">
    <source>
        <dbReference type="ARBA" id="ARBA00022692"/>
    </source>
</evidence>
<dbReference type="Proteomes" id="UP000789342">
    <property type="component" value="Unassembled WGS sequence"/>
</dbReference>
<sequence>SMLGILSEIRGERATKLSLAYLGALITSSVCGTQYLFSAYSTALADRLGFNSVQINTIGSAINYGTYLSGPISGYIVDNYGPRRTCFFSSFFIFTGYFCLAMTYGGVFPSSSFLLCALYLLLAGMASSAAFNSSLVTVARNFVSNRGIAFGFPVALFGLSAFIFAQINNIIFTRDTYDFLIFLAIATGLSMLVGSLFLVAMPIEGELVVSAERTDRISETRSGPSFSNNEGDLEVDRTEDAPLIPKKRSLTYIQEPDIGGWELFNNRDALFLCITLFLLGGTGLMYINNVGAIIKSLYLNSSENSNPNVLNGFSEEMTQEIQRLQNLHVSLLSISSCFGRISAGIFSDITRNLYNIRRIIYIILSGIYLFIGHFLAGFMVKSLGMLYPVTILVGLGFGTIFSIAPTITSEWFGSRRFGLNWGIMSMFPAFGGQLFNFIFGFNSDLHQGKCSGDECYNKAFYF</sequence>
<comment type="subcellular location">
    <subcellularLocation>
        <location evidence="1">Membrane</location>
        <topology evidence="1">Multi-pass membrane protein</topology>
    </subcellularLocation>
</comment>
<dbReference type="SUPFAM" id="SSF103473">
    <property type="entry name" value="MFS general substrate transporter"/>
    <property type="match status" value="1"/>
</dbReference>
<dbReference type="InterPro" id="IPR020846">
    <property type="entry name" value="MFS_dom"/>
</dbReference>
<evidence type="ECO:0000256" key="5">
    <source>
        <dbReference type="SAM" id="Phobius"/>
    </source>
</evidence>
<dbReference type="AlphaFoldDB" id="A0A9N9HYP2"/>
<gene>
    <name evidence="7" type="ORF">AMORRO_LOCUS12796</name>
</gene>
<feature type="non-terminal residue" evidence="7">
    <location>
        <position position="1"/>
    </location>
</feature>
<organism evidence="7 8">
    <name type="scientific">Acaulospora morrowiae</name>
    <dbReference type="NCBI Taxonomy" id="94023"/>
    <lineage>
        <taxon>Eukaryota</taxon>
        <taxon>Fungi</taxon>
        <taxon>Fungi incertae sedis</taxon>
        <taxon>Mucoromycota</taxon>
        <taxon>Glomeromycotina</taxon>
        <taxon>Glomeromycetes</taxon>
        <taxon>Diversisporales</taxon>
        <taxon>Acaulosporaceae</taxon>
        <taxon>Acaulospora</taxon>
    </lineage>
</organism>
<dbReference type="PROSITE" id="PS50850">
    <property type="entry name" value="MFS"/>
    <property type="match status" value="1"/>
</dbReference>
<evidence type="ECO:0000256" key="4">
    <source>
        <dbReference type="ARBA" id="ARBA00023136"/>
    </source>
</evidence>
<dbReference type="GO" id="GO:0022857">
    <property type="term" value="F:transmembrane transporter activity"/>
    <property type="evidence" value="ECO:0007669"/>
    <property type="project" value="InterPro"/>
</dbReference>
<keyword evidence="3 5" id="KW-1133">Transmembrane helix</keyword>
<reference evidence="7" key="1">
    <citation type="submission" date="2021-06" db="EMBL/GenBank/DDBJ databases">
        <authorList>
            <person name="Kallberg Y."/>
            <person name="Tangrot J."/>
            <person name="Rosling A."/>
        </authorList>
    </citation>
    <scope>NUCLEOTIDE SEQUENCE</scope>
    <source>
        <strain evidence="7">CL551</strain>
    </source>
</reference>
<feature type="transmembrane region" description="Helical" evidence="5">
    <location>
        <begin position="147"/>
        <end position="167"/>
    </location>
</feature>
<feature type="transmembrane region" description="Helical" evidence="5">
    <location>
        <begin position="359"/>
        <end position="380"/>
    </location>
</feature>
<dbReference type="EMBL" id="CAJVPV010019846">
    <property type="protein sequence ID" value="CAG8712667.1"/>
    <property type="molecule type" value="Genomic_DNA"/>
</dbReference>
<dbReference type="GO" id="GO:0000329">
    <property type="term" value="C:fungal-type vacuole membrane"/>
    <property type="evidence" value="ECO:0007669"/>
    <property type="project" value="TreeGrafter"/>
</dbReference>
<dbReference type="InterPro" id="IPR011701">
    <property type="entry name" value="MFS"/>
</dbReference>
<feature type="transmembrane region" description="Helical" evidence="5">
    <location>
        <begin position="19"/>
        <end position="37"/>
    </location>
</feature>
<keyword evidence="4 5" id="KW-0472">Membrane</keyword>
<comment type="caution">
    <text evidence="7">The sequence shown here is derived from an EMBL/GenBank/DDBJ whole genome shotgun (WGS) entry which is preliminary data.</text>
</comment>
<feature type="non-terminal residue" evidence="7">
    <location>
        <position position="462"/>
    </location>
</feature>
<evidence type="ECO:0000313" key="7">
    <source>
        <dbReference type="EMBL" id="CAG8712667.1"/>
    </source>
</evidence>
<feature type="transmembrane region" description="Helical" evidence="5">
    <location>
        <begin position="386"/>
        <end position="407"/>
    </location>
</feature>
<protein>
    <submittedName>
        <fullName evidence="7">12664_t:CDS:1</fullName>
    </submittedName>
</protein>
<feature type="domain" description="Major facilitator superfamily (MFS) profile" evidence="6">
    <location>
        <begin position="275"/>
        <end position="462"/>
    </location>
</feature>